<sequence>MTKTMLKLAAIGLLTATGLALTAGPAAAKDDYYPGGGTVAPMGDDFWPHSGGVAPKDDYYPGAGG</sequence>
<reference evidence="2 3" key="1">
    <citation type="submission" date="2024-09" db="EMBL/GenBank/DDBJ databases">
        <authorList>
            <person name="Sun Q."/>
            <person name="Mori K."/>
        </authorList>
    </citation>
    <scope>NUCLEOTIDE SEQUENCE [LARGE SCALE GENOMIC DNA]</scope>
    <source>
        <strain evidence="2 3">CCM 3426</strain>
    </source>
</reference>
<feature type="signal peptide" evidence="1">
    <location>
        <begin position="1"/>
        <end position="28"/>
    </location>
</feature>
<proteinExistence type="predicted"/>
<evidence type="ECO:0000313" key="2">
    <source>
        <dbReference type="EMBL" id="MFB9199714.1"/>
    </source>
</evidence>
<name>A0ABV5I599_9ACTN</name>
<protein>
    <submittedName>
        <fullName evidence="2">Uncharacterized protein</fullName>
    </submittedName>
</protein>
<evidence type="ECO:0000313" key="3">
    <source>
        <dbReference type="Proteomes" id="UP001589647"/>
    </source>
</evidence>
<organism evidence="2 3">
    <name type="scientific">Nonomuraea spiralis</name>
    <dbReference type="NCBI Taxonomy" id="46182"/>
    <lineage>
        <taxon>Bacteria</taxon>
        <taxon>Bacillati</taxon>
        <taxon>Actinomycetota</taxon>
        <taxon>Actinomycetes</taxon>
        <taxon>Streptosporangiales</taxon>
        <taxon>Streptosporangiaceae</taxon>
        <taxon>Nonomuraea</taxon>
    </lineage>
</organism>
<dbReference type="RefSeq" id="WP_189645409.1">
    <property type="nucleotide sequence ID" value="NZ_BMRC01000001.1"/>
</dbReference>
<keyword evidence="1" id="KW-0732">Signal</keyword>
<evidence type="ECO:0000256" key="1">
    <source>
        <dbReference type="SAM" id="SignalP"/>
    </source>
</evidence>
<feature type="chain" id="PRO_5046044077" evidence="1">
    <location>
        <begin position="29"/>
        <end position="65"/>
    </location>
</feature>
<gene>
    <name evidence="2" type="ORF">ACFFV7_00805</name>
</gene>
<dbReference type="Proteomes" id="UP001589647">
    <property type="component" value="Unassembled WGS sequence"/>
</dbReference>
<keyword evidence="3" id="KW-1185">Reference proteome</keyword>
<dbReference type="EMBL" id="JBHMEI010000001">
    <property type="protein sequence ID" value="MFB9199714.1"/>
    <property type="molecule type" value="Genomic_DNA"/>
</dbReference>
<comment type="caution">
    <text evidence="2">The sequence shown here is derived from an EMBL/GenBank/DDBJ whole genome shotgun (WGS) entry which is preliminary data.</text>
</comment>
<accession>A0ABV5I599</accession>